<dbReference type="PROSITE" id="PS50893">
    <property type="entry name" value="ABC_TRANSPORTER_2"/>
    <property type="match status" value="1"/>
</dbReference>
<dbReference type="PANTHER" id="PTHR43776">
    <property type="entry name" value="TRANSPORT ATP-BINDING PROTEIN"/>
    <property type="match status" value="1"/>
</dbReference>
<dbReference type="GO" id="GO:0015833">
    <property type="term" value="P:peptide transport"/>
    <property type="evidence" value="ECO:0007669"/>
    <property type="project" value="InterPro"/>
</dbReference>
<protein>
    <submittedName>
        <fullName evidence="6">ABC-type oligopeptide transport system, ATPase component</fullName>
    </submittedName>
</protein>
<evidence type="ECO:0000313" key="5">
    <source>
        <dbReference type="EMBL" id="ADO73144.1"/>
    </source>
</evidence>
<dbReference type="Gene3D" id="3.40.50.300">
    <property type="entry name" value="P-loop containing nucleotide triphosphate hydrolases"/>
    <property type="match status" value="1"/>
</dbReference>
<dbReference type="SMART" id="SM00382">
    <property type="entry name" value="AAA"/>
    <property type="match status" value="1"/>
</dbReference>
<organism evidence="6 8">
    <name type="scientific">Stigmatella aurantiaca (strain DW4/3-1)</name>
    <dbReference type="NCBI Taxonomy" id="378806"/>
    <lineage>
        <taxon>Bacteria</taxon>
        <taxon>Pseudomonadati</taxon>
        <taxon>Myxococcota</taxon>
        <taxon>Myxococcia</taxon>
        <taxon>Myxococcales</taxon>
        <taxon>Cystobacterineae</taxon>
        <taxon>Archangiaceae</taxon>
        <taxon>Stigmatella</taxon>
    </lineage>
</organism>
<dbReference type="AlphaFoldDB" id="Q08S19"/>
<dbReference type="FunFam" id="3.40.50.300:FF:000016">
    <property type="entry name" value="Oligopeptide ABC transporter ATP-binding component"/>
    <property type="match status" value="1"/>
</dbReference>
<evidence type="ECO:0000256" key="1">
    <source>
        <dbReference type="ARBA" id="ARBA00022448"/>
    </source>
</evidence>
<dbReference type="Proteomes" id="UP000032702">
    <property type="component" value="Unassembled WGS sequence"/>
</dbReference>
<name>Q08S19_STIAD</name>
<dbReference type="OrthoDB" id="9814623at2"/>
<dbReference type="InterPro" id="IPR017871">
    <property type="entry name" value="ABC_transporter-like_CS"/>
</dbReference>
<dbReference type="Proteomes" id="UP000001351">
    <property type="component" value="Chromosome"/>
</dbReference>
<sequence length="350" mass="38113">MTTASLENQVILEAKDLGKYFQVGGGFRPKRLRALNEVSFALGARQVVALVGESGSGKSTIARLLVRLMDPSSGKIFFRGRDILQEEPRRASLDYRSQVQMIFQDPFGSLNPVHTIGNHLERPLLLHGKAKSAAELKDRVHELLATVDLNPAAELAARYPHQLSGGQRQRVAIARALAPGPSVILADEPISMLDVSIRVGVLNLMERLKEQRGISYLYITHDIASARYFADRTMVMYAGHIVEGAPSEELMHKPAHPYTQLLLSAVPDPNGSMKSALKAKSGAPKLIDPPPGCPFADRCPSVMAVCRKAMPGATRIEQGRWVRCHLFGEGVASGMEVPQERSAAASRNAV</sequence>
<dbReference type="InterPro" id="IPR003439">
    <property type="entry name" value="ABC_transporter-like_ATP-bd"/>
</dbReference>
<keyword evidence="2" id="KW-0547">Nucleotide-binding</keyword>
<dbReference type="PATRIC" id="fig|378806.16.peg.2163"/>
<dbReference type="KEGG" id="sur:STAUR_5373"/>
<proteinExistence type="predicted"/>
<keyword evidence="7" id="KW-1185">Reference proteome</keyword>
<dbReference type="GO" id="GO:0016887">
    <property type="term" value="F:ATP hydrolysis activity"/>
    <property type="evidence" value="ECO:0007669"/>
    <property type="project" value="InterPro"/>
</dbReference>
<dbReference type="SUPFAM" id="SSF52540">
    <property type="entry name" value="P-loop containing nucleoside triphosphate hydrolases"/>
    <property type="match status" value="1"/>
</dbReference>
<dbReference type="Pfam" id="PF08352">
    <property type="entry name" value="oligo_HPY"/>
    <property type="match status" value="1"/>
</dbReference>
<dbReference type="PANTHER" id="PTHR43776:SF8">
    <property type="entry name" value="ABC TRANSPORTER, ATP-BINDING PROTEIN"/>
    <property type="match status" value="1"/>
</dbReference>
<evidence type="ECO:0000313" key="7">
    <source>
        <dbReference type="Proteomes" id="UP000001351"/>
    </source>
</evidence>
<dbReference type="HOGENOM" id="CLU_000604_1_23_7"/>
<dbReference type="EMBL" id="CP002271">
    <property type="protein sequence ID" value="ADO73144.1"/>
    <property type="molecule type" value="Genomic_DNA"/>
</dbReference>
<evidence type="ECO:0000256" key="2">
    <source>
        <dbReference type="ARBA" id="ARBA00022741"/>
    </source>
</evidence>
<dbReference type="RefSeq" id="WP_002617898.1">
    <property type="nucleotide sequence ID" value="NC_014623.1"/>
</dbReference>
<dbReference type="InterPro" id="IPR013563">
    <property type="entry name" value="Oligopep_ABC_C"/>
</dbReference>
<accession>Q08S19</accession>
<feature type="domain" description="ABC transporter" evidence="4">
    <location>
        <begin position="12"/>
        <end position="263"/>
    </location>
</feature>
<gene>
    <name evidence="5" type="ordered locus">STAUR_5373</name>
    <name evidence="6" type="ORF">STIAU_7450</name>
</gene>
<reference evidence="5 7" key="2">
    <citation type="journal article" date="2011" name="Mol. Biol. Evol.">
        <title>Comparative genomic analysis of fruiting body formation in Myxococcales.</title>
        <authorList>
            <person name="Huntley S."/>
            <person name="Hamann N."/>
            <person name="Wegener-Feldbrugge S."/>
            <person name="Treuner-Lange A."/>
            <person name="Kube M."/>
            <person name="Reinhardt R."/>
            <person name="Klages S."/>
            <person name="Muller R."/>
            <person name="Ronning C.M."/>
            <person name="Nierman W.C."/>
            <person name="Sogaard-Andersen L."/>
        </authorList>
    </citation>
    <scope>NUCLEOTIDE SEQUENCE [LARGE SCALE GENOMIC DNA]</scope>
    <source>
        <strain evidence="5 7">DW4/3-1</strain>
    </source>
</reference>
<dbReference type="EMBL" id="AAMD01000172">
    <property type="protein sequence ID" value="EAU63277.1"/>
    <property type="molecule type" value="Genomic_DNA"/>
</dbReference>
<dbReference type="eggNOG" id="COG4608">
    <property type="taxonomic scope" value="Bacteria"/>
</dbReference>
<keyword evidence="1" id="KW-0813">Transport</keyword>
<evidence type="ECO:0000259" key="4">
    <source>
        <dbReference type="PROSITE" id="PS50893"/>
    </source>
</evidence>
<dbReference type="InterPro" id="IPR027417">
    <property type="entry name" value="P-loop_NTPase"/>
</dbReference>
<dbReference type="GO" id="GO:0005524">
    <property type="term" value="F:ATP binding"/>
    <property type="evidence" value="ECO:0007669"/>
    <property type="project" value="UniProtKB-KW"/>
</dbReference>
<dbReference type="CDD" id="cd03257">
    <property type="entry name" value="ABC_NikE_OppD_transporters"/>
    <property type="match status" value="1"/>
</dbReference>
<dbReference type="InterPro" id="IPR003593">
    <property type="entry name" value="AAA+_ATPase"/>
</dbReference>
<evidence type="ECO:0000313" key="8">
    <source>
        <dbReference type="Proteomes" id="UP000032702"/>
    </source>
</evidence>
<dbReference type="STRING" id="378806.STAUR_5373"/>
<dbReference type="Pfam" id="PF00005">
    <property type="entry name" value="ABC_tran"/>
    <property type="match status" value="1"/>
</dbReference>
<dbReference type="PROSITE" id="PS00211">
    <property type="entry name" value="ABC_TRANSPORTER_1"/>
    <property type="match status" value="1"/>
</dbReference>
<keyword evidence="3" id="KW-0067">ATP-binding</keyword>
<dbReference type="GO" id="GO:0055085">
    <property type="term" value="P:transmembrane transport"/>
    <property type="evidence" value="ECO:0007669"/>
    <property type="project" value="UniProtKB-ARBA"/>
</dbReference>
<reference evidence="6 8" key="1">
    <citation type="submission" date="2006-04" db="EMBL/GenBank/DDBJ databases">
        <authorList>
            <person name="Nierman W.C."/>
        </authorList>
    </citation>
    <scope>NUCLEOTIDE SEQUENCE [LARGE SCALE GENOMIC DNA]</scope>
    <source>
        <strain evidence="6 8">DW4/3-1</strain>
    </source>
</reference>
<evidence type="ECO:0000313" key="6">
    <source>
        <dbReference type="EMBL" id="EAU63277.1"/>
    </source>
</evidence>
<evidence type="ECO:0000256" key="3">
    <source>
        <dbReference type="ARBA" id="ARBA00022840"/>
    </source>
</evidence>
<dbReference type="InterPro" id="IPR050319">
    <property type="entry name" value="ABC_transp_ATP-bind"/>
</dbReference>
<dbReference type="NCBIfam" id="TIGR01727">
    <property type="entry name" value="oligo_HPY"/>
    <property type="match status" value="1"/>
</dbReference>